<protein>
    <submittedName>
        <fullName evidence="2">CpXC domain-containing protein</fullName>
    </submittedName>
</protein>
<evidence type="ECO:0000313" key="2">
    <source>
        <dbReference type="EMBL" id="MCU9850593.1"/>
    </source>
</evidence>
<comment type="caution">
    <text evidence="2">The sequence shown here is derived from an EMBL/GenBank/DDBJ whole genome shotgun (WGS) entry which is preliminary data.</text>
</comment>
<evidence type="ECO:0000313" key="3">
    <source>
        <dbReference type="Proteomes" id="UP001209535"/>
    </source>
</evidence>
<name>A0ABT2X9G2_9RHOB</name>
<sequence length="240" mass="26920">MSLFSNTGITCQECGHVYTIEAVGSVNADRRPDLRDAILDDTFQVIECPNCGFAFRLEPLFNYLDVGRGQWIMSLPGRQMSDYGELETEAQELFDTTYGVKTTGAAREIGDALAPRLTFGWPAVREKILIADLDLDDVVVEMVKMDLIRRMDEVPMRRGIECRLIGLDVERMQFRWLDTEDEGAVMGVSVGKELYDVIAEDTDGWAEIRALLTAGPFVDMQRTYMSDGSTEDAEENYASA</sequence>
<dbReference type="RefSeq" id="WP_263340902.1">
    <property type="nucleotide sequence ID" value="NZ_JAOVQO010000041.1"/>
</dbReference>
<dbReference type="Proteomes" id="UP001209535">
    <property type="component" value="Unassembled WGS sequence"/>
</dbReference>
<gene>
    <name evidence="2" type="ORF">OEZ60_21710</name>
</gene>
<organism evidence="2 3">
    <name type="scientific">Albidovulum salinarum</name>
    <dbReference type="NCBI Taxonomy" id="2984153"/>
    <lineage>
        <taxon>Bacteria</taxon>
        <taxon>Pseudomonadati</taxon>
        <taxon>Pseudomonadota</taxon>
        <taxon>Alphaproteobacteria</taxon>
        <taxon>Rhodobacterales</taxon>
        <taxon>Paracoccaceae</taxon>
        <taxon>Albidovulum</taxon>
    </lineage>
</organism>
<reference evidence="2 3" key="1">
    <citation type="submission" date="2022-10" db="EMBL/GenBank/DDBJ databases">
        <title>Defluviimonas sp. nov., isolated from ocean surface sediments.</title>
        <authorList>
            <person name="He W."/>
            <person name="Wang L."/>
            <person name="Zhang D.-F."/>
        </authorList>
    </citation>
    <scope>NUCLEOTIDE SEQUENCE [LARGE SCALE GENOMIC DNA]</scope>
    <source>
        <strain evidence="2 3">WL0024</strain>
    </source>
</reference>
<proteinExistence type="predicted"/>
<keyword evidence="3" id="KW-1185">Reference proteome</keyword>
<dbReference type="Pfam" id="PF14353">
    <property type="entry name" value="CpXC"/>
    <property type="match status" value="1"/>
</dbReference>
<dbReference type="InterPro" id="IPR025682">
    <property type="entry name" value="CpXC_dom"/>
</dbReference>
<dbReference type="EMBL" id="JAOVQO010000041">
    <property type="protein sequence ID" value="MCU9850593.1"/>
    <property type="molecule type" value="Genomic_DNA"/>
</dbReference>
<accession>A0ABT2X9G2</accession>
<feature type="domain" description="CpXC" evidence="1">
    <location>
        <begin position="9"/>
        <end position="144"/>
    </location>
</feature>
<evidence type="ECO:0000259" key="1">
    <source>
        <dbReference type="Pfam" id="PF14353"/>
    </source>
</evidence>